<dbReference type="Proteomes" id="UP000027604">
    <property type="component" value="Chromosome I"/>
</dbReference>
<keyword evidence="3" id="KW-1185">Reference proteome</keyword>
<name>W0VCP9_9BURK</name>
<dbReference type="InterPro" id="IPR013424">
    <property type="entry name" value="Ice-binding_C"/>
</dbReference>
<dbReference type="PATRIC" id="fig|1349767.4.peg.1702"/>
<gene>
    <name evidence="2" type="ORF">GJA_5094</name>
</gene>
<reference evidence="2 3" key="1">
    <citation type="journal article" date="2015" name="Genome Announc.">
        <title>Genome Sequence of Mushroom Soft-Rot Pathogen Janthinobacterium agaricidamnosum.</title>
        <authorList>
            <person name="Graupner K."/>
            <person name="Lackner G."/>
            <person name="Hertweck C."/>
        </authorList>
    </citation>
    <scope>NUCLEOTIDE SEQUENCE [LARGE SCALE GENOMIC DNA]</scope>
    <source>
        <strain evidence="3">NBRC 102515 / DSM 9628</strain>
    </source>
</reference>
<dbReference type="RefSeq" id="WP_038497349.1">
    <property type="nucleotide sequence ID" value="NZ_BCTH01000044.1"/>
</dbReference>
<evidence type="ECO:0000259" key="1">
    <source>
        <dbReference type="Pfam" id="PF07589"/>
    </source>
</evidence>
<dbReference type="AlphaFoldDB" id="W0VCP9"/>
<dbReference type="NCBIfam" id="TIGR02595">
    <property type="entry name" value="PEP_CTERM"/>
    <property type="match status" value="1"/>
</dbReference>
<sequence length="93" mass="9659">MTTGTNDTGSARAYANGFALFSLRSNCALPAGTYTLNFSRVSPNDIVVQQIPEPGTLLLLSAGLAALAFGRRASCDVAKGHKPEPGSGHRVII</sequence>
<dbReference type="OrthoDB" id="8700453at2"/>
<proteinExistence type="predicted"/>
<organism evidence="2 3">
    <name type="scientific">Janthinobacterium agaricidamnosum NBRC 102515 = DSM 9628</name>
    <dbReference type="NCBI Taxonomy" id="1349767"/>
    <lineage>
        <taxon>Bacteria</taxon>
        <taxon>Pseudomonadati</taxon>
        <taxon>Pseudomonadota</taxon>
        <taxon>Betaproteobacteria</taxon>
        <taxon>Burkholderiales</taxon>
        <taxon>Oxalobacteraceae</taxon>
        <taxon>Janthinobacterium</taxon>
    </lineage>
</organism>
<accession>W0VCP9</accession>
<dbReference type="EMBL" id="HG322949">
    <property type="protein sequence ID" value="CDG85691.1"/>
    <property type="molecule type" value="Genomic_DNA"/>
</dbReference>
<evidence type="ECO:0000313" key="3">
    <source>
        <dbReference type="Proteomes" id="UP000027604"/>
    </source>
</evidence>
<protein>
    <submittedName>
        <fullName evidence="2">PEP-CTERM putative exosortase interaction domain protein</fullName>
    </submittedName>
</protein>
<evidence type="ECO:0000313" key="2">
    <source>
        <dbReference type="EMBL" id="CDG85691.1"/>
    </source>
</evidence>
<dbReference type="KEGG" id="jag:GJA_5094"/>
<dbReference type="Pfam" id="PF07589">
    <property type="entry name" value="PEP-CTERM"/>
    <property type="match status" value="1"/>
</dbReference>
<dbReference type="HOGENOM" id="CLU_2395760_0_0_4"/>
<feature type="domain" description="Ice-binding protein C-terminal" evidence="1">
    <location>
        <begin position="50"/>
        <end position="72"/>
    </location>
</feature>